<evidence type="ECO:0000313" key="2">
    <source>
        <dbReference type="EMBL" id="AAD38228.1"/>
    </source>
</evidence>
<dbReference type="GO" id="GO:0004519">
    <property type="term" value="F:endonuclease activity"/>
    <property type="evidence" value="ECO:0007669"/>
    <property type="project" value="UniProtKB-KW"/>
</dbReference>
<dbReference type="AlphaFoldDB" id="Q9X9Q2"/>
<reference evidence="2" key="2">
    <citation type="submission" date="1999-06" db="EMBL/GenBank/DDBJ databases">
        <authorList>
            <person name="Everett K.D.E."/>
        </authorList>
    </citation>
    <scope>NUCLEOTIDE SEQUENCE</scope>
    <source>
        <strain evidence="2">Z</strain>
    </source>
</reference>
<keyword evidence="2" id="KW-0378">Hydrolase</keyword>
<accession>Q9X9Q2</accession>
<name>Q9X9Q2_9BACT</name>
<organism evidence="2">
    <name type="scientific">Simkania negevensis</name>
    <dbReference type="NCBI Taxonomy" id="83561"/>
    <lineage>
        <taxon>Bacteria</taxon>
        <taxon>Pseudomonadati</taxon>
        <taxon>Chlamydiota</taxon>
        <taxon>Chlamydiia</taxon>
        <taxon>Parachlamydiales</taxon>
        <taxon>Simkaniaceae</taxon>
        <taxon>Simkania</taxon>
    </lineage>
</organism>
<dbReference type="InterPro" id="IPR004860">
    <property type="entry name" value="LAGLIDADG_dom"/>
</dbReference>
<feature type="domain" description="Homing endonuclease LAGLIDADG" evidence="1">
    <location>
        <begin position="8"/>
        <end position="101"/>
    </location>
</feature>
<protein>
    <submittedName>
        <fullName evidence="2">Putative endonuclease homodimer</fullName>
    </submittedName>
</protein>
<sequence>MHLDAQWIVGFVDGEGCFKVSLNKMKEIETEFTVVQNEQDVQVLFALKKHFGCGVVRKIPSNRMCYRVKETKHLLTKIIPFFEKHSLKTFKRVEFQKFRKILLKIQRNEHMSADGIDEIQNIIRQVASIQTKIESDSFGNKRD</sequence>
<dbReference type="InterPro" id="IPR051289">
    <property type="entry name" value="LAGLIDADG_Endonuclease"/>
</dbReference>
<reference evidence="2" key="1">
    <citation type="journal article" date="1999" name="Int. J. Syst. Bacteriol.">
        <title>Emended description of the order Chlamydiales, proposal of Parachlamydiaceae fam. nov. and Simkaniaceae fam. nov., each containing one monotypic genus, revised taxonomy of the family Chlamydiaceae, including a new genus and five new species, and standards for the identification of organisms.</title>
        <authorList>
            <person name="Everett K.D."/>
            <person name="Bush R.M."/>
            <person name="Andersen A.A."/>
        </authorList>
    </citation>
    <scope>NUCLEOTIDE SEQUENCE</scope>
    <source>
        <strain evidence="2">Z</strain>
    </source>
</reference>
<keyword evidence="2" id="KW-0255">Endonuclease</keyword>
<dbReference type="SUPFAM" id="SSF55608">
    <property type="entry name" value="Homing endonucleases"/>
    <property type="match status" value="1"/>
</dbReference>
<dbReference type="EMBL" id="U68460">
    <property type="protein sequence ID" value="AAD38228.1"/>
    <property type="molecule type" value="Genomic_DNA"/>
</dbReference>
<evidence type="ECO:0000259" key="1">
    <source>
        <dbReference type="Pfam" id="PF00961"/>
    </source>
</evidence>
<proteinExistence type="predicted"/>
<dbReference type="Gene3D" id="3.10.28.10">
    <property type="entry name" value="Homing endonucleases"/>
    <property type="match status" value="1"/>
</dbReference>
<dbReference type="Pfam" id="PF00961">
    <property type="entry name" value="LAGLIDADG_1"/>
    <property type="match status" value="1"/>
</dbReference>
<dbReference type="PANTHER" id="PTHR36181">
    <property type="entry name" value="INTRON-ENCODED ENDONUCLEASE AI3-RELATED"/>
    <property type="match status" value="1"/>
</dbReference>
<keyword evidence="2" id="KW-0540">Nuclease</keyword>
<dbReference type="REBASE" id="4191">
    <property type="entry name" value="I-SneIP"/>
</dbReference>
<dbReference type="PANTHER" id="PTHR36181:SF2">
    <property type="entry name" value="INTRON-ENCODED ENDONUCLEASE AI3-RELATED"/>
    <property type="match status" value="1"/>
</dbReference>
<dbReference type="InterPro" id="IPR027434">
    <property type="entry name" value="Homing_endonucl"/>
</dbReference>